<dbReference type="Pfam" id="PF16037">
    <property type="entry name" value="DUF4790"/>
    <property type="match status" value="1"/>
</dbReference>
<dbReference type="OrthoDB" id="7675754at2759"/>
<name>A0A0M4EQ24_DROBS</name>
<evidence type="ECO:0000313" key="2">
    <source>
        <dbReference type="Proteomes" id="UP000494163"/>
    </source>
</evidence>
<accession>A0A0M4EQ24</accession>
<dbReference type="OMA" id="WPPLHNM"/>
<proteinExistence type="predicted"/>
<dbReference type="AlphaFoldDB" id="A0A0M4EQ24"/>
<protein>
    <submittedName>
        <fullName evidence="1">CG10919</fullName>
    </submittedName>
</protein>
<keyword evidence="2" id="KW-1185">Reference proteome</keyword>
<dbReference type="Proteomes" id="UP000494163">
    <property type="component" value="Chromosome 3R"/>
</dbReference>
<gene>
    <name evidence="1" type="ORF">Dbus_chr3Rg2727</name>
</gene>
<evidence type="ECO:0000313" key="1">
    <source>
        <dbReference type="EMBL" id="ALC47977.1"/>
    </source>
</evidence>
<dbReference type="EMBL" id="CP012526">
    <property type="protein sequence ID" value="ALC47977.1"/>
    <property type="molecule type" value="Genomic_DNA"/>
</dbReference>
<sequence>MGDGEKRRDLGSVASLGKARLTGIRFSQVQPRESIQVPNVDVRETLHPFKFRHSEDEDGNTYRRETQLELYLSEHKHIPHDEVDVSSKHPSYTNFKIPYNMVCAQRYVESRKTYEAQLEHEIKQMIDFQRSAADACYFVRCMAYTTFWPPLHNMTEVRHTGKHFFRLTRKEKSRFLQIMNTDIT</sequence>
<reference evidence="1 2" key="1">
    <citation type="submission" date="2015-08" db="EMBL/GenBank/DDBJ databases">
        <title>Ancestral chromatin configuration constrains chromatin evolution on differentiating sex chromosomes in Drosophila.</title>
        <authorList>
            <person name="Zhou Q."/>
            <person name="Bachtrog D."/>
        </authorList>
    </citation>
    <scope>NUCLEOTIDE SEQUENCE [LARGE SCALE GENOMIC DNA]</scope>
    <source>
        <tissue evidence="1">Whole larvae</tissue>
    </source>
</reference>
<dbReference type="InterPro" id="IPR032004">
    <property type="entry name" value="DUF4790"/>
</dbReference>
<organism evidence="1 2">
    <name type="scientific">Drosophila busckii</name>
    <name type="common">Fruit fly</name>
    <dbReference type="NCBI Taxonomy" id="30019"/>
    <lineage>
        <taxon>Eukaryota</taxon>
        <taxon>Metazoa</taxon>
        <taxon>Ecdysozoa</taxon>
        <taxon>Arthropoda</taxon>
        <taxon>Hexapoda</taxon>
        <taxon>Insecta</taxon>
        <taxon>Pterygota</taxon>
        <taxon>Neoptera</taxon>
        <taxon>Endopterygota</taxon>
        <taxon>Diptera</taxon>
        <taxon>Brachycera</taxon>
        <taxon>Muscomorpha</taxon>
        <taxon>Ephydroidea</taxon>
        <taxon>Drosophilidae</taxon>
        <taxon>Drosophila</taxon>
    </lineage>
</organism>